<proteinExistence type="predicted"/>
<evidence type="ECO:0000313" key="2">
    <source>
        <dbReference type="EMBL" id="OGZ56233.1"/>
    </source>
</evidence>
<comment type="caution">
    <text evidence="2">The sequence shown here is derived from an EMBL/GenBank/DDBJ whole genome shotgun (WGS) entry which is preliminary data.</text>
</comment>
<gene>
    <name evidence="2" type="ORF">A3G60_01855</name>
</gene>
<evidence type="ECO:0000313" key="3">
    <source>
        <dbReference type="Proteomes" id="UP000178996"/>
    </source>
</evidence>
<protein>
    <submittedName>
        <fullName evidence="2">Uncharacterized protein</fullName>
    </submittedName>
</protein>
<keyword evidence="1" id="KW-1133">Transmembrane helix</keyword>
<feature type="transmembrane region" description="Helical" evidence="1">
    <location>
        <begin position="12"/>
        <end position="29"/>
    </location>
</feature>
<sequence length="217" mass="24627">MNKKVFLEHWIDWTIAIIIMVFIVVWGAVQRFSIEQEYSFTGDDIYYSVRLHKKAAPSTVDTSNWKTYRNEKNGFEIKYPANLPEDISNAPTAFARYLNIDIQNKPANFKDLETYVKALAAREQLEGNETSATGINVSVKKTTAGSEPAFEKAIVGFDAPGNTTVDFYVERGDQLFVLSLGYQANVIKSNETDSYTTEAKKNYEITRGILSTFQFIR</sequence>
<dbReference type="EMBL" id="MHOB01000056">
    <property type="protein sequence ID" value="OGZ56233.1"/>
    <property type="molecule type" value="Genomic_DNA"/>
</dbReference>
<organism evidence="2 3">
    <name type="scientific">Candidatus Ryanbacteria bacterium RIFCSPLOWO2_12_FULL_47_9c</name>
    <dbReference type="NCBI Taxonomy" id="1802131"/>
    <lineage>
        <taxon>Bacteria</taxon>
        <taxon>Candidatus Ryaniibacteriota</taxon>
    </lineage>
</organism>
<keyword evidence="1" id="KW-0812">Transmembrane</keyword>
<dbReference type="AlphaFoldDB" id="A0A1G2H1A5"/>
<accession>A0A1G2H1A5</accession>
<evidence type="ECO:0000256" key="1">
    <source>
        <dbReference type="SAM" id="Phobius"/>
    </source>
</evidence>
<keyword evidence="1" id="KW-0472">Membrane</keyword>
<dbReference type="Proteomes" id="UP000178996">
    <property type="component" value="Unassembled WGS sequence"/>
</dbReference>
<name>A0A1G2H1A5_9BACT</name>
<reference evidence="2 3" key="1">
    <citation type="journal article" date="2016" name="Nat. Commun.">
        <title>Thousands of microbial genomes shed light on interconnected biogeochemical processes in an aquifer system.</title>
        <authorList>
            <person name="Anantharaman K."/>
            <person name="Brown C.T."/>
            <person name="Hug L.A."/>
            <person name="Sharon I."/>
            <person name="Castelle C.J."/>
            <person name="Probst A.J."/>
            <person name="Thomas B.C."/>
            <person name="Singh A."/>
            <person name="Wilkins M.J."/>
            <person name="Karaoz U."/>
            <person name="Brodie E.L."/>
            <person name="Williams K.H."/>
            <person name="Hubbard S.S."/>
            <person name="Banfield J.F."/>
        </authorList>
    </citation>
    <scope>NUCLEOTIDE SEQUENCE [LARGE SCALE GENOMIC DNA]</scope>
</reference>